<dbReference type="PANTHER" id="PTHR21664">
    <property type="entry name" value="CHRONIC MYELOGENOUS LEUKEMIA TUMOR ANTIGEN 66"/>
    <property type="match status" value="1"/>
</dbReference>
<evidence type="ECO:0000256" key="2">
    <source>
        <dbReference type="ARBA" id="ARBA00004496"/>
    </source>
</evidence>
<evidence type="ECO:0000256" key="3">
    <source>
        <dbReference type="ARBA" id="ARBA00018915"/>
    </source>
</evidence>
<comment type="subcellular location">
    <subcellularLocation>
        <location evidence="2">Cytoplasm</location>
    </subcellularLocation>
    <subcellularLocation>
        <location evidence="1">Nucleus</location>
    </subcellularLocation>
</comment>
<dbReference type="AlphaFoldDB" id="A0A6J2U3T2"/>
<keyword evidence="4" id="KW-0963">Cytoplasm</keyword>
<dbReference type="InterPro" id="IPR008978">
    <property type="entry name" value="HSP20-like_chaperone"/>
</dbReference>
<sequence length="615" mass="69452">MPVVDLTVDRNLLCPNFDGYKLSFDAMPVLRQDCVRFPLRLEPHMNQFSLLHVEVFAMHNLLFSDPWARNDSYYVNSAHDVVRCSYDFQHGRATPQHVVYSVERRDHGDGASQRIGDYNYSLRFISEKYCVLCDGMNTLYLLDTGNRDRADQWQLVSRTTIDDGSNERGYVLYDARLDVVQEQKQISTVCGHVARQDPSNRSQTYTYIMQLVWGRWAQTTVPTGNPLNAGWEYRICEHLETQGSIYYCAFEPRAESLIICSNRELLTRENRRAMLEAAAEAAAAAVAAAAEAAETAAADANDQNEVHNQNGEQAERTDAYTWSQSDEDVFINFPLRPGAGRNDFNIRCTNHQIRVEYLSETLLDGTLFAEVDNELTTWTVETDCLKMTMMKEAQMHWPNLLANIDAIPEWRRNGYGQNEEPTATESLPIPNLEDPIEECDFPLGMSDAEVKMVRFNLPARSITHTIFLGSTPPLFSTSLRAGFPAAFTTRQGVDAAAWLQVYNPAKPNEWGVRHEGTLHAFGYVQASKEQRKFVDCCPDLDYAVICETIRNVFIYKPRYDTADGLRKRNGPQVVIGKQSLVTLEAGVGEVLGMTTAANVITVLTEHAVLYIQVTS</sequence>
<gene>
    <name evidence="9" type="primary">LOC115629734</name>
</gene>
<evidence type="ECO:0000313" key="9">
    <source>
        <dbReference type="RefSeq" id="XP_030382128.1"/>
    </source>
</evidence>
<dbReference type="CDD" id="cd06467">
    <property type="entry name" value="p23_NUDC_like"/>
    <property type="match status" value="1"/>
</dbReference>
<dbReference type="GO" id="GO:0005634">
    <property type="term" value="C:nucleus"/>
    <property type="evidence" value="ECO:0007669"/>
    <property type="project" value="UniProtKB-SubCell"/>
</dbReference>
<dbReference type="PROSITE" id="PS51203">
    <property type="entry name" value="CS"/>
    <property type="match status" value="1"/>
</dbReference>
<proteinExistence type="predicted"/>
<dbReference type="InterPro" id="IPR037895">
    <property type="entry name" value="NUDCD1"/>
</dbReference>
<dbReference type="GO" id="GO:0005737">
    <property type="term" value="C:cytoplasm"/>
    <property type="evidence" value="ECO:0007669"/>
    <property type="project" value="UniProtKB-SubCell"/>
</dbReference>
<evidence type="ECO:0000256" key="1">
    <source>
        <dbReference type="ARBA" id="ARBA00004123"/>
    </source>
</evidence>
<feature type="domain" description="CS" evidence="7">
    <location>
        <begin position="315"/>
        <end position="401"/>
    </location>
</feature>
<name>A0A6J2U3T2_DROLE</name>
<dbReference type="SUPFAM" id="SSF49764">
    <property type="entry name" value="HSP20-like chaperones"/>
    <property type="match status" value="1"/>
</dbReference>
<dbReference type="Gene3D" id="2.60.40.790">
    <property type="match status" value="1"/>
</dbReference>
<evidence type="ECO:0000256" key="6">
    <source>
        <dbReference type="SAM" id="MobiDB-lite"/>
    </source>
</evidence>
<dbReference type="RefSeq" id="XP_030382128.1">
    <property type="nucleotide sequence ID" value="XM_030526268.1"/>
</dbReference>
<dbReference type="GeneID" id="115629734"/>
<dbReference type="PANTHER" id="PTHR21664:SF1">
    <property type="entry name" value="NUDC DOMAIN-CONTAINING PROTEIN 1"/>
    <property type="match status" value="1"/>
</dbReference>
<protein>
    <recommendedName>
        <fullName evidence="3">NudC domain-containing protein 1</fullName>
    </recommendedName>
</protein>
<dbReference type="OrthoDB" id="428655at2759"/>
<evidence type="ECO:0000259" key="7">
    <source>
        <dbReference type="PROSITE" id="PS51203"/>
    </source>
</evidence>
<evidence type="ECO:0000256" key="4">
    <source>
        <dbReference type="ARBA" id="ARBA00022490"/>
    </source>
</evidence>
<keyword evidence="5" id="KW-0539">Nucleus</keyword>
<dbReference type="Pfam" id="PF04969">
    <property type="entry name" value="CS"/>
    <property type="match status" value="1"/>
</dbReference>
<evidence type="ECO:0000313" key="8">
    <source>
        <dbReference type="Proteomes" id="UP000504634"/>
    </source>
</evidence>
<organism evidence="8 9">
    <name type="scientific">Drosophila lebanonensis</name>
    <name type="common">Fruit fly</name>
    <name type="synonym">Scaptodrosophila lebanonensis</name>
    <dbReference type="NCBI Taxonomy" id="7225"/>
    <lineage>
        <taxon>Eukaryota</taxon>
        <taxon>Metazoa</taxon>
        <taxon>Ecdysozoa</taxon>
        <taxon>Arthropoda</taxon>
        <taxon>Hexapoda</taxon>
        <taxon>Insecta</taxon>
        <taxon>Pterygota</taxon>
        <taxon>Neoptera</taxon>
        <taxon>Endopterygota</taxon>
        <taxon>Diptera</taxon>
        <taxon>Brachycera</taxon>
        <taxon>Muscomorpha</taxon>
        <taxon>Ephydroidea</taxon>
        <taxon>Drosophilidae</taxon>
        <taxon>Scaptodrosophila</taxon>
    </lineage>
</organism>
<dbReference type="Proteomes" id="UP000504634">
    <property type="component" value="Unplaced"/>
</dbReference>
<accession>A0A6J2U3T2</accession>
<feature type="compositionally biased region" description="Polar residues" evidence="6">
    <location>
        <begin position="301"/>
        <end position="312"/>
    </location>
</feature>
<feature type="region of interest" description="Disordered" evidence="6">
    <location>
        <begin position="296"/>
        <end position="317"/>
    </location>
</feature>
<keyword evidence="8" id="KW-1185">Reference proteome</keyword>
<dbReference type="InterPro" id="IPR007052">
    <property type="entry name" value="CS_dom"/>
</dbReference>
<reference evidence="9" key="1">
    <citation type="submission" date="2025-08" db="UniProtKB">
        <authorList>
            <consortium name="RefSeq"/>
        </authorList>
    </citation>
    <scope>IDENTIFICATION</scope>
    <source>
        <strain evidence="9">11010-0011.00</strain>
        <tissue evidence="9">Whole body</tissue>
    </source>
</reference>
<evidence type="ECO:0000256" key="5">
    <source>
        <dbReference type="ARBA" id="ARBA00023242"/>
    </source>
</evidence>